<evidence type="ECO:0000256" key="1">
    <source>
        <dbReference type="SAM" id="Phobius"/>
    </source>
</evidence>
<evidence type="ECO:0000313" key="3">
    <source>
        <dbReference type="Proteomes" id="UP000807309"/>
    </source>
</evidence>
<evidence type="ECO:0008006" key="4">
    <source>
        <dbReference type="Google" id="ProtNLM"/>
    </source>
</evidence>
<evidence type="ECO:0000313" key="2">
    <source>
        <dbReference type="EMBL" id="MBF6228259.1"/>
    </source>
</evidence>
<accession>A0ABS0CD31</accession>
<organism evidence="2 3">
    <name type="scientific">Nocardia abscessus</name>
    <dbReference type="NCBI Taxonomy" id="120957"/>
    <lineage>
        <taxon>Bacteria</taxon>
        <taxon>Bacillati</taxon>
        <taxon>Actinomycetota</taxon>
        <taxon>Actinomycetes</taxon>
        <taxon>Mycobacteriales</taxon>
        <taxon>Nocardiaceae</taxon>
        <taxon>Nocardia</taxon>
    </lineage>
</organism>
<dbReference type="RefSeq" id="WP_195035163.1">
    <property type="nucleotide sequence ID" value="NZ_JADLRE010000020.1"/>
</dbReference>
<dbReference type="Proteomes" id="UP000807309">
    <property type="component" value="Unassembled WGS sequence"/>
</dbReference>
<protein>
    <recommendedName>
        <fullName evidence="4">DoxX family membrane protein</fullName>
    </recommendedName>
</protein>
<dbReference type="EMBL" id="JADLRE010000020">
    <property type="protein sequence ID" value="MBF6228259.1"/>
    <property type="molecule type" value="Genomic_DNA"/>
</dbReference>
<keyword evidence="3" id="KW-1185">Reference proteome</keyword>
<keyword evidence="1" id="KW-0472">Membrane</keyword>
<comment type="caution">
    <text evidence="2">The sequence shown here is derived from an EMBL/GenBank/DDBJ whole genome shotgun (WGS) entry which is preliminary data.</text>
</comment>
<sequence>MAENTLTPAPDGGRRPALALAALLFGTGVLHFVWPKPFDSIVPRALPGKARDYTYASGVAEIGVAAALAVPRTRSFGGRLAALLFIAVFPANVQFTADMLASEKAPRLVKIGSALRLPLQIPLITQALAVSRRARRS</sequence>
<gene>
    <name evidence="2" type="ORF">IU470_24515</name>
</gene>
<proteinExistence type="predicted"/>
<keyword evidence="1" id="KW-1133">Transmembrane helix</keyword>
<reference evidence="2 3" key="1">
    <citation type="submission" date="2020-10" db="EMBL/GenBank/DDBJ databases">
        <title>Identification of Nocardia species via Next-generation sequencing and recognition of intraspecies genetic diversity.</title>
        <authorList>
            <person name="Li P."/>
            <person name="Li P."/>
            <person name="Lu B."/>
        </authorList>
    </citation>
    <scope>NUCLEOTIDE SEQUENCE [LARGE SCALE GENOMIC DNA]</scope>
    <source>
        <strain evidence="2 3">N-11</strain>
    </source>
</reference>
<name>A0ABS0CD31_9NOCA</name>
<dbReference type="PANTHER" id="PTHR36974">
    <property type="entry name" value="MEMBRANE PROTEIN-RELATED"/>
    <property type="match status" value="1"/>
</dbReference>
<dbReference type="PANTHER" id="PTHR36974:SF1">
    <property type="entry name" value="DOXX FAMILY MEMBRANE PROTEIN"/>
    <property type="match status" value="1"/>
</dbReference>
<keyword evidence="1" id="KW-0812">Transmembrane</keyword>
<feature type="transmembrane region" description="Helical" evidence="1">
    <location>
        <begin position="16"/>
        <end position="33"/>
    </location>
</feature>